<name>A0ABX1M4T0_9CYAN</name>
<reference evidence="1 2" key="1">
    <citation type="submission" date="2018-06" db="EMBL/GenBank/DDBJ databases">
        <title>Comparative genomics of Brasilonema spp. strains.</title>
        <authorList>
            <person name="Alvarenga D.O."/>
            <person name="Fiore M.F."/>
            <person name="Varani A.M."/>
        </authorList>
    </citation>
    <scope>NUCLEOTIDE SEQUENCE [LARGE SCALE GENOMIC DNA]</scope>
    <source>
        <strain evidence="1 2">UFV-OR1</strain>
    </source>
</reference>
<dbReference type="Proteomes" id="UP000762253">
    <property type="component" value="Unassembled WGS sequence"/>
</dbReference>
<evidence type="ECO:0000313" key="1">
    <source>
        <dbReference type="EMBL" id="NMF62691.1"/>
    </source>
</evidence>
<comment type="caution">
    <text evidence="1">The sequence shown here is derived from an EMBL/GenBank/DDBJ whole genome shotgun (WGS) entry which is preliminary data.</text>
</comment>
<accession>A0ABX1M4T0</accession>
<evidence type="ECO:0008006" key="3">
    <source>
        <dbReference type="Google" id="ProtNLM"/>
    </source>
</evidence>
<organism evidence="1 2">
    <name type="scientific">Brasilonema octagenarum UFV-OR1</name>
    <dbReference type="NCBI Taxonomy" id="417115"/>
    <lineage>
        <taxon>Bacteria</taxon>
        <taxon>Bacillati</taxon>
        <taxon>Cyanobacteriota</taxon>
        <taxon>Cyanophyceae</taxon>
        <taxon>Nostocales</taxon>
        <taxon>Scytonemataceae</taxon>
        <taxon>Brasilonema</taxon>
        <taxon>Octagenarum group</taxon>
    </lineage>
</organism>
<sequence>MTNPIVAVTAAEILKLAFNEFIKSSTGEAAKKLTSEALSKANELRQKIVSRFKDRQNVKAEKAITAVQEQYSLEALNKLTTYLDDEMDEEPSFADDLRQLAQQIINIQNISQKKVQFGEMKQLNRDNAKGYQVQADRIDRIGDDYTK</sequence>
<keyword evidence="2" id="KW-1185">Reference proteome</keyword>
<gene>
    <name evidence="1" type="ORF">DP115_07830</name>
</gene>
<dbReference type="EMBL" id="QMEC01000021">
    <property type="protein sequence ID" value="NMF62691.1"/>
    <property type="molecule type" value="Genomic_DNA"/>
</dbReference>
<dbReference type="RefSeq" id="WP_169264287.1">
    <property type="nucleotide sequence ID" value="NZ_QMEC01000021.1"/>
</dbReference>
<protein>
    <recommendedName>
        <fullName evidence="3">Phage protein</fullName>
    </recommendedName>
</protein>
<proteinExistence type="predicted"/>
<evidence type="ECO:0000313" key="2">
    <source>
        <dbReference type="Proteomes" id="UP000762253"/>
    </source>
</evidence>